<dbReference type="Gene3D" id="2.60.120.380">
    <property type="match status" value="2"/>
</dbReference>
<gene>
    <name evidence="4" type="ORF">C1E24_03985</name>
</gene>
<comment type="caution">
    <text evidence="4">The sequence shown here is derived from an EMBL/GenBank/DDBJ whole genome shotgun (WGS) entry which is preliminary data.</text>
</comment>
<dbReference type="GO" id="GO:0005576">
    <property type="term" value="C:extracellular region"/>
    <property type="evidence" value="ECO:0007669"/>
    <property type="project" value="InterPro"/>
</dbReference>
<organism evidence="4 5">
    <name type="scientific">Pseudoalteromonas phenolica</name>
    <dbReference type="NCBI Taxonomy" id="161398"/>
    <lineage>
        <taxon>Bacteria</taxon>
        <taxon>Pseudomonadati</taxon>
        <taxon>Pseudomonadota</taxon>
        <taxon>Gammaproteobacteria</taxon>
        <taxon>Alteromonadales</taxon>
        <taxon>Pseudoalteromonadaceae</taxon>
        <taxon>Pseudoalteromonas</taxon>
    </lineage>
</organism>
<reference evidence="4 5" key="1">
    <citation type="submission" date="2018-01" db="EMBL/GenBank/DDBJ databases">
        <title>Co-occurrence of chitin degradation, pigmentation and bioactivity in marine Pseudoalteromonas.</title>
        <authorList>
            <person name="Paulsen S."/>
            <person name="Gram L."/>
            <person name="Machado H."/>
        </authorList>
    </citation>
    <scope>NUCLEOTIDE SEQUENCE [LARGE SCALE GENOMIC DNA]</scope>
    <source>
        <strain evidence="4 5">S3663</strain>
    </source>
</reference>
<dbReference type="Gene3D" id="1.10.390.20">
    <property type="match status" value="1"/>
</dbReference>
<dbReference type="InterPro" id="IPR007280">
    <property type="entry name" value="Peptidase_C_arc/bac"/>
</dbReference>
<accession>A0A5R9Q499</accession>
<evidence type="ECO:0000259" key="3">
    <source>
        <dbReference type="Pfam" id="PF04151"/>
    </source>
</evidence>
<feature type="active site" evidence="1">
    <location>
        <position position="319"/>
    </location>
</feature>
<sequence length="793" mass="87290">MLKIYPSLTSSTKKQQKRELKMNKKRLLSLCIALALTGCNGSDNEQPEIHKVEEQSDSGSNSGNSGSDSENSSESSFPYAEEPILTLDIVKKGLSTSEPIGYYIDLEEAAPTLLVSLSRGEESLELGDPDIYIKYESFPEAGDVPVFDCVSFNSPNSHETCIIDNPQPGRYNILIDAYEDSAVNDATLFATTSLFASSELCADMVQVRIQETMNEEARKRICDTLIETKARFETVLNDKLSEDTGVPVPNDLNEITNINIFASLSNHMSWVEHLWDSDNSSGIYFETAPTKWYHDSTILTFNALEWSGGRSVVRSLAHEYVHALDGRYNKEGGYNGDLGWWTEGLAEYVGTYYQRPYQMLLDANQETSYSLSDITTPTISYSSFYDWGTLAVAYMIEQHPGEVKTLITNMRAGEWETVSTQLAEFSTAYEESFKTWRTTTLVENFKASAQPITLGEAMPINGRGGWVYSVTLSEETPALTFKTSGGSTNVDLWVSKDSPAHPAIDQAVLCSSTTESSNEESCSLETPEQGTYFVTVGSDFAGADILDLYLTACTGTDCTVDLPAPMPLITPVEPYLPHWPEKGTLDSCNLVETYGRSRQQIEGFTVNNSSDKDIQLYWINNYSGTQPSSAFQTLAAGETFSADNWVVGDRMMLGDAAGNCLGVAIVNDTDNSFEVDAEFVKDAVSEAPIPVATADIGSCELLTTYSRQNNYAPEFAVHNQSETPVTLAWVNNSDGSLYYGNYGTLEFGDSYANSNWVVGDRMALMGSDGQCYGVLDLNDSSNIYVIDESLFKD</sequence>
<feature type="region of interest" description="Disordered" evidence="2">
    <location>
        <begin position="43"/>
        <end position="78"/>
    </location>
</feature>
<dbReference type="GO" id="GO:0008270">
    <property type="term" value="F:zinc ion binding"/>
    <property type="evidence" value="ECO:0007669"/>
    <property type="project" value="InterPro"/>
</dbReference>
<dbReference type="InterPro" id="IPR002169">
    <property type="entry name" value="Peptidase_M9A/M9B"/>
</dbReference>
<dbReference type="EMBL" id="PPSW01000007">
    <property type="protein sequence ID" value="TLX47973.1"/>
    <property type="molecule type" value="Genomic_DNA"/>
</dbReference>
<dbReference type="GO" id="GO:0006508">
    <property type="term" value="P:proteolysis"/>
    <property type="evidence" value="ECO:0007669"/>
    <property type="project" value="InterPro"/>
</dbReference>
<dbReference type="Proteomes" id="UP000309186">
    <property type="component" value="Unassembled WGS sequence"/>
</dbReference>
<evidence type="ECO:0000313" key="5">
    <source>
        <dbReference type="Proteomes" id="UP000309186"/>
    </source>
</evidence>
<feature type="compositionally biased region" description="Low complexity" evidence="2">
    <location>
        <begin position="57"/>
        <end position="76"/>
    </location>
</feature>
<dbReference type="Gene3D" id="3.40.30.160">
    <property type="entry name" value="Collagenase ColT, N-terminal domain"/>
    <property type="match status" value="1"/>
</dbReference>
<name>A0A5R9Q499_9GAMM</name>
<evidence type="ECO:0000256" key="2">
    <source>
        <dbReference type="SAM" id="MobiDB-lite"/>
    </source>
</evidence>
<evidence type="ECO:0000313" key="4">
    <source>
        <dbReference type="EMBL" id="TLX47973.1"/>
    </source>
</evidence>
<dbReference type="Pfam" id="PF01752">
    <property type="entry name" value="Peptidase_M9"/>
    <property type="match status" value="1"/>
</dbReference>
<feature type="domain" description="Peptidase C-terminal archaeal/bacterial" evidence="3">
    <location>
        <begin position="467"/>
        <end position="537"/>
    </location>
</feature>
<dbReference type="Pfam" id="PF04151">
    <property type="entry name" value="PPC"/>
    <property type="match status" value="1"/>
</dbReference>
<dbReference type="AlphaFoldDB" id="A0A5R9Q499"/>
<dbReference type="GO" id="GO:0004222">
    <property type="term" value="F:metalloendopeptidase activity"/>
    <property type="evidence" value="ECO:0007669"/>
    <property type="project" value="InterPro"/>
</dbReference>
<evidence type="ECO:0000256" key="1">
    <source>
        <dbReference type="PIRSR" id="PIRSR602169-1"/>
    </source>
</evidence>
<dbReference type="OrthoDB" id="6276619at2"/>
<protein>
    <recommendedName>
        <fullName evidence="3">Peptidase C-terminal archaeal/bacterial domain-containing protein</fullName>
    </recommendedName>
</protein>
<proteinExistence type="predicted"/>